<feature type="domain" description="HTH lysR-type" evidence="5">
    <location>
        <begin position="26"/>
        <end position="83"/>
    </location>
</feature>
<evidence type="ECO:0000256" key="1">
    <source>
        <dbReference type="ARBA" id="ARBA00009437"/>
    </source>
</evidence>
<dbReference type="EMBL" id="PGEZ01000003">
    <property type="protein sequence ID" value="PJJ48219.1"/>
    <property type="molecule type" value="Genomic_DNA"/>
</dbReference>
<dbReference type="Pfam" id="PF00126">
    <property type="entry name" value="HTH_1"/>
    <property type="match status" value="1"/>
</dbReference>
<dbReference type="PANTHER" id="PTHR30346:SF0">
    <property type="entry name" value="HCA OPERON TRANSCRIPTIONAL ACTIVATOR HCAR"/>
    <property type="match status" value="1"/>
</dbReference>
<protein>
    <submittedName>
        <fullName evidence="6">DNA-binding transcriptional LysR family regulator</fullName>
    </submittedName>
</protein>
<dbReference type="Gene3D" id="1.10.10.10">
    <property type="entry name" value="Winged helix-like DNA-binding domain superfamily/Winged helix DNA-binding domain"/>
    <property type="match status" value="1"/>
</dbReference>
<name>A0A0B2BED0_9ACTN</name>
<dbReference type="InterPro" id="IPR005119">
    <property type="entry name" value="LysR_subst-bd"/>
</dbReference>
<dbReference type="AlphaFoldDB" id="A0A0B2BED0"/>
<comment type="similarity">
    <text evidence="1">Belongs to the LysR transcriptional regulatory family.</text>
</comment>
<evidence type="ECO:0000256" key="3">
    <source>
        <dbReference type="ARBA" id="ARBA00023125"/>
    </source>
</evidence>
<organism evidence="6 7">
    <name type="scientific">Mumia flava</name>
    <dbReference type="NCBI Taxonomy" id="1348852"/>
    <lineage>
        <taxon>Bacteria</taxon>
        <taxon>Bacillati</taxon>
        <taxon>Actinomycetota</taxon>
        <taxon>Actinomycetes</taxon>
        <taxon>Propionibacteriales</taxon>
        <taxon>Nocardioidaceae</taxon>
        <taxon>Mumia</taxon>
    </lineage>
</organism>
<reference evidence="6 7" key="1">
    <citation type="submission" date="2017-11" db="EMBL/GenBank/DDBJ databases">
        <title>Genomic Encyclopedia of Archaeal and Bacterial Type Strains, Phase II (KMG-II): From Individual Species to Whole Genera.</title>
        <authorList>
            <person name="Goeker M."/>
        </authorList>
    </citation>
    <scope>NUCLEOTIDE SEQUENCE [LARGE SCALE GENOMIC DNA]</scope>
    <source>
        <strain evidence="6 7">DSM 27763</strain>
    </source>
</reference>
<dbReference type="PANTHER" id="PTHR30346">
    <property type="entry name" value="TRANSCRIPTIONAL DUAL REGULATOR HCAR-RELATED"/>
    <property type="match status" value="1"/>
</dbReference>
<dbReference type="GO" id="GO:0003677">
    <property type="term" value="F:DNA binding"/>
    <property type="evidence" value="ECO:0007669"/>
    <property type="project" value="UniProtKB-KW"/>
</dbReference>
<dbReference type="InterPro" id="IPR036388">
    <property type="entry name" value="WH-like_DNA-bd_sf"/>
</dbReference>
<sequence>MCRKSPELDKPWTRAVRVRLAVVIDVTAHQLRVFVAVARHGHFGRAAESLHLATSTLSENVATLERRIGRRLFDRGRSGASLTPEGVELLPLAERVVDGIDAIAAWGQRVRDTPRVRVGLMVTTPRFRAVMTEAARERPDVQWEIRQLGFDGWVAALERGDVDCAFVAEAGPLPAHLHAESLWSEGLVLVVPEAHPLAAQPSVEVADLAGETFIAVHDPTGEHAWLQTITGRDDLKTMAVAHSFEEVLELCGAGLGVNIAGASAPESFARPGLAFVPLRGVPDVTTSLCFAREQPTEVVREFGDLAHAVVEQIARA</sequence>
<keyword evidence="3 6" id="KW-0238">DNA-binding</keyword>
<dbReference type="InterPro" id="IPR036390">
    <property type="entry name" value="WH_DNA-bd_sf"/>
</dbReference>
<dbReference type="InterPro" id="IPR000847">
    <property type="entry name" value="LysR_HTH_N"/>
</dbReference>
<dbReference type="SUPFAM" id="SSF53850">
    <property type="entry name" value="Periplasmic binding protein-like II"/>
    <property type="match status" value="1"/>
</dbReference>
<dbReference type="Pfam" id="PF03466">
    <property type="entry name" value="LysR_substrate"/>
    <property type="match status" value="1"/>
</dbReference>
<dbReference type="Gene3D" id="3.40.190.10">
    <property type="entry name" value="Periplasmic binding protein-like II"/>
    <property type="match status" value="2"/>
</dbReference>
<evidence type="ECO:0000259" key="5">
    <source>
        <dbReference type="PROSITE" id="PS50931"/>
    </source>
</evidence>
<accession>A0A0B2BED0</accession>
<dbReference type="CDD" id="cd08414">
    <property type="entry name" value="PBP2_LTTR_aromatics_like"/>
    <property type="match status" value="1"/>
</dbReference>
<dbReference type="FunFam" id="1.10.10.10:FF:000001">
    <property type="entry name" value="LysR family transcriptional regulator"/>
    <property type="match status" value="1"/>
</dbReference>
<proteinExistence type="inferred from homology"/>
<dbReference type="Proteomes" id="UP000230842">
    <property type="component" value="Unassembled WGS sequence"/>
</dbReference>
<dbReference type="GO" id="GO:0003700">
    <property type="term" value="F:DNA-binding transcription factor activity"/>
    <property type="evidence" value="ECO:0007669"/>
    <property type="project" value="InterPro"/>
</dbReference>
<keyword evidence="4" id="KW-0804">Transcription</keyword>
<dbReference type="PROSITE" id="PS50931">
    <property type="entry name" value="HTH_LYSR"/>
    <property type="match status" value="1"/>
</dbReference>
<dbReference type="SUPFAM" id="SSF46785">
    <property type="entry name" value="Winged helix' DNA-binding domain"/>
    <property type="match status" value="1"/>
</dbReference>
<evidence type="ECO:0000313" key="7">
    <source>
        <dbReference type="Proteomes" id="UP000230842"/>
    </source>
</evidence>
<comment type="caution">
    <text evidence="6">The sequence shown here is derived from an EMBL/GenBank/DDBJ whole genome shotgun (WGS) entry which is preliminary data.</text>
</comment>
<evidence type="ECO:0000313" key="6">
    <source>
        <dbReference type="EMBL" id="PJJ48219.1"/>
    </source>
</evidence>
<keyword evidence="2" id="KW-0805">Transcription regulation</keyword>
<evidence type="ECO:0000256" key="4">
    <source>
        <dbReference type="ARBA" id="ARBA00023163"/>
    </source>
</evidence>
<dbReference type="GO" id="GO:0032993">
    <property type="term" value="C:protein-DNA complex"/>
    <property type="evidence" value="ECO:0007669"/>
    <property type="project" value="TreeGrafter"/>
</dbReference>
<gene>
    <name evidence="6" type="ORF">CLV56_3923</name>
</gene>
<keyword evidence="7" id="KW-1185">Reference proteome</keyword>
<evidence type="ECO:0000256" key="2">
    <source>
        <dbReference type="ARBA" id="ARBA00023015"/>
    </source>
</evidence>